<accession>A0A8S0WKA0</accession>
<evidence type="ECO:0000313" key="2">
    <source>
        <dbReference type="EMBL" id="CAA9891818.1"/>
    </source>
</evidence>
<dbReference type="EMBL" id="CADCXN010000080">
    <property type="protein sequence ID" value="CAA9891818.1"/>
    <property type="molecule type" value="Genomic_DNA"/>
</dbReference>
<dbReference type="GO" id="GO:0047632">
    <property type="term" value="F:agmatine deiminase activity"/>
    <property type="evidence" value="ECO:0007669"/>
    <property type="project" value="TreeGrafter"/>
</dbReference>
<dbReference type="InterPro" id="IPR007466">
    <property type="entry name" value="Peptidyl-Arg-deiminase_porph"/>
</dbReference>
<keyword evidence="3" id="KW-1185">Reference proteome</keyword>
<dbReference type="Proteomes" id="UP000494216">
    <property type="component" value="Unassembled WGS sequence"/>
</dbReference>
<gene>
    <name evidence="2" type="ORF">METHB2_50089</name>
</gene>
<dbReference type="GO" id="GO:0009446">
    <property type="term" value="P:putrescine biosynthetic process"/>
    <property type="evidence" value="ECO:0007669"/>
    <property type="project" value="InterPro"/>
</dbReference>
<dbReference type="Pfam" id="PF04371">
    <property type="entry name" value="PAD_porph"/>
    <property type="match status" value="1"/>
</dbReference>
<comment type="caution">
    <text evidence="2">The sequence shown here is derived from an EMBL/GenBank/DDBJ whole genome shotgun (WGS) entry which is preliminary data.</text>
</comment>
<dbReference type="Gene3D" id="3.75.10.10">
    <property type="entry name" value="L-arginine/glycine Amidinotransferase, Chain A"/>
    <property type="match status" value="1"/>
</dbReference>
<evidence type="ECO:0000256" key="1">
    <source>
        <dbReference type="ARBA" id="ARBA00022801"/>
    </source>
</evidence>
<dbReference type="SUPFAM" id="SSF55909">
    <property type="entry name" value="Pentein"/>
    <property type="match status" value="1"/>
</dbReference>
<proteinExistence type="predicted"/>
<sequence>MTRFPAEWEKQSAVLIAWPHKTGDFSNRLESVEQSCSVIADTITRYQKLIIVCRDDSHQQHIQSLISNSDDVDFIHAIVNDIWVRDTVFLSVEDQGEITRLNFLFNGWGEKYQHQNDNALNHKLLNAKFFKGEAYKDIDLILEGGSVESDGIDTLLTTKQCLLNPNRNNGLTQQDIERQLFQHLGAKRIFWLDQENLSGDDTDAHIDTLARFCSVNTIAYTACDDAEDLHYKSLKYMERQLQAFRTRSGEAYHLVPLPLPKPIYDEEGQQLPANYANFLIINHAVLVPAYGDPMDKTALQRLTDCFPRHEIIPIPCRPLVHQYGSLHCMTMQLPEKVFNPLI</sequence>
<dbReference type="RefSeq" id="WP_174626639.1">
    <property type="nucleotide sequence ID" value="NZ_CADCXN010000080.1"/>
</dbReference>
<organism evidence="2 3">
    <name type="scientific">Candidatus Methylobacter favarea</name>
    <dbReference type="NCBI Taxonomy" id="2707345"/>
    <lineage>
        <taxon>Bacteria</taxon>
        <taxon>Pseudomonadati</taxon>
        <taxon>Pseudomonadota</taxon>
        <taxon>Gammaproteobacteria</taxon>
        <taxon>Methylococcales</taxon>
        <taxon>Methylococcaceae</taxon>
        <taxon>Methylobacter</taxon>
    </lineage>
</organism>
<dbReference type="PANTHER" id="PTHR31377">
    <property type="entry name" value="AGMATINE DEIMINASE-RELATED"/>
    <property type="match status" value="1"/>
</dbReference>
<name>A0A8S0WKA0_9GAMM</name>
<dbReference type="PANTHER" id="PTHR31377:SF0">
    <property type="entry name" value="AGMATINE DEIMINASE-RELATED"/>
    <property type="match status" value="1"/>
</dbReference>
<reference evidence="2 3" key="1">
    <citation type="submission" date="2020-02" db="EMBL/GenBank/DDBJ databases">
        <authorList>
            <person name="Hogendoorn C."/>
        </authorList>
    </citation>
    <scope>NUCLEOTIDE SEQUENCE [LARGE SCALE GENOMIC DNA]</scope>
    <source>
        <strain evidence="2">METHB21</strain>
    </source>
</reference>
<protein>
    <submittedName>
        <fullName evidence="2">Agmatine deiminase</fullName>
    </submittedName>
</protein>
<evidence type="ECO:0000313" key="3">
    <source>
        <dbReference type="Proteomes" id="UP000494216"/>
    </source>
</evidence>
<keyword evidence="1" id="KW-0378">Hydrolase</keyword>
<dbReference type="GO" id="GO:0004668">
    <property type="term" value="F:protein-arginine deiminase activity"/>
    <property type="evidence" value="ECO:0007669"/>
    <property type="project" value="InterPro"/>
</dbReference>
<dbReference type="AlphaFoldDB" id="A0A8S0WKA0"/>